<organism evidence="1 2">
    <name type="scientific">Ruegeria intermedia</name>
    <dbReference type="NCBI Taxonomy" id="996115"/>
    <lineage>
        <taxon>Bacteria</taxon>
        <taxon>Pseudomonadati</taxon>
        <taxon>Pseudomonadota</taxon>
        <taxon>Alphaproteobacteria</taxon>
        <taxon>Rhodobacterales</taxon>
        <taxon>Roseobacteraceae</taxon>
        <taxon>Ruegeria</taxon>
    </lineage>
</organism>
<dbReference type="Proteomes" id="UP000325134">
    <property type="component" value="Unassembled WGS sequence"/>
</dbReference>
<dbReference type="EMBL" id="FQVK01000002">
    <property type="protein sequence ID" value="SHE41657.1"/>
    <property type="molecule type" value="Genomic_DNA"/>
</dbReference>
<reference evidence="1 2" key="1">
    <citation type="submission" date="2016-11" db="EMBL/GenBank/DDBJ databases">
        <authorList>
            <person name="Varghese N."/>
            <person name="Submissions S."/>
        </authorList>
    </citation>
    <scope>NUCLEOTIDE SEQUENCE [LARGE SCALE GENOMIC DNA]</scope>
    <source>
        <strain evidence="1 2">DSM 29341</strain>
    </source>
</reference>
<name>A0A1M4TBP3_9RHOB</name>
<keyword evidence="2" id="KW-1185">Reference proteome</keyword>
<dbReference type="AlphaFoldDB" id="A0A1M4TBP3"/>
<accession>A0A1M4TBP3</accession>
<evidence type="ECO:0000313" key="2">
    <source>
        <dbReference type="Proteomes" id="UP000325134"/>
    </source>
</evidence>
<sequence>MVSLAACLRIRRDRHRIGSVRPLRPGLPGRLAQLHPLVAPQVLHFMQVPLRTSV</sequence>
<evidence type="ECO:0000313" key="1">
    <source>
        <dbReference type="EMBL" id="SHE41657.1"/>
    </source>
</evidence>
<gene>
    <name evidence="1" type="ORF">SAMN05444279_10299</name>
</gene>
<proteinExistence type="predicted"/>
<protein>
    <submittedName>
        <fullName evidence="1">Uncharacterized protein</fullName>
    </submittedName>
</protein>